<dbReference type="GeneID" id="54581505"/>
<evidence type="ECO:0000313" key="3">
    <source>
        <dbReference type="Proteomes" id="UP000800094"/>
    </source>
</evidence>
<proteinExistence type="predicted"/>
<keyword evidence="3" id="KW-1185">Reference proteome</keyword>
<feature type="transmembrane region" description="Helical" evidence="1">
    <location>
        <begin position="48"/>
        <end position="67"/>
    </location>
</feature>
<sequence length="107" mass="12217">MLHNRTTASTILSIIFNVTKYNVTAAVGFTVLNRIFPEPTNHWLCTPLKLNTIAVMTLIAYPTLWFVGKLWPLWLMGTSLWDAIHGTATPQHQHWIQNRILESFGIT</sequence>
<protein>
    <submittedName>
        <fullName evidence="2">Uncharacterized protein</fullName>
    </submittedName>
</protein>
<dbReference type="RefSeq" id="XP_033688475.1">
    <property type="nucleotide sequence ID" value="XM_033828175.1"/>
</dbReference>
<keyword evidence="1" id="KW-0472">Membrane</keyword>
<dbReference type="EMBL" id="ML987191">
    <property type="protein sequence ID" value="KAF2253471.1"/>
    <property type="molecule type" value="Genomic_DNA"/>
</dbReference>
<organism evidence="2 3">
    <name type="scientific">Trematosphaeria pertusa</name>
    <dbReference type="NCBI Taxonomy" id="390896"/>
    <lineage>
        <taxon>Eukaryota</taxon>
        <taxon>Fungi</taxon>
        <taxon>Dikarya</taxon>
        <taxon>Ascomycota</taxon>
        <taxon>Pezizomycotina</taxon>
        <taxon>Dothideomycetes</taxon>
        <taxon>Pleosporomycetidae</taxon>
        <taxon>Pleosporales</taxon>
        <taxon>Massarineae</taxon>
        <taxon>Trematosphaeriaceae</taxon>
        <taxon>Trematosphaeria</taxon>
    </lineage>
</organism>
<dbReference type="AlphaFoldDB" id="A0A6A6ISJ9"/>
<dbReference type="Proteomes" id="UP000800094">
    <property type="component" value="Unassembled WGS sequence"/>
</dbReference>
<feature type="transmembrane region" description="Helical" evidence="1">
    <location>
        <begin position="12"/>
        <end position="36"/>
    </location>
</feature>
<reference evidence="2" key="1">
    <citation type="journal article" date="2020" name="Stud. Mycol.">
        <title>101 Dothideomycetes genomes: a test case for predicting lifestyles and emergence of pathogens.</title>
        <authorList>
            <person name="Haridas S."/>
            <person name="Albert R."/>
            <person name="Binder M."/>
            <person name="Bloem J."/>
            <person name="Labutti K."/>
            <person name="Salamov A."/>
            <person name="Andreopoulos B."/>
            <person name="Baker S."/>
            <person name="Barry K."/>
            <person name="Bills G."/>
            <person name="Bluhm B."/>
            <person name="Cannon C."/>
            <person name="Castanera R."/>
            <person name="Culley D."/>
            <person name="Daum C."/>
            <person name="Ezra D."/>
            <person name="Gonzalez J."/>
            <person name="Henrissat B."/>
            <person name="Kuo A."/>
            <person name="Liang C."/>
            <person name="Lipzen A."/>
            <person name="Lutzoni F."/>
            <person name="Magnuson J."/>
            <person name="Mondo S."/>
            <person name="Nolan M."/>
            <person name="Ohm R."/>
            <person name="Pangilinan J."/>
            <person name="Park H.-J."/>
            <person name="Ramirez L."/>
            <person name="Alfaro M."/>
            <person name="Sun H."/>
            <person name="Tritt A."/>
            <person name="Yoshinaga Y."/>
            <person name="Zwiers L.-H."/>
            <person name="Turgeon B."/>
            <person name="Goodwin S."/>
            <person name="Spatafora J."/>
            <person name="Crous P."/>
            <person name="Grigoriev I."/>
        </authorList>
    </citation>
    <scope>NUCLEOTIDE SEQUENCE</scope>
    <source>
        <strain evidence="2">CBS 122368</strain>
    </source>
</reference>
<gene>
    <name evidence="2" type="ORF">BU26DRAFT_515824</name>
</gene>
<evidence type="ECO:0000256" key="1">
    <source>
        <dbReference type="SAM" id="Phobius"/>
    </source>
</evidence>
<keyword evidence="1" id="KW-1133">Transmembrane helix</keyword>
<evidence type="ECO:0000313" key="2">
    <source>
        <dbReference type="EMBL" id="KAF2253471.1"/>
    </source>
</evidence>
<name>A0A6A6ISJ9_9PLEO</name>
<accession>A0A6A6ISJ9</accession>
<keyword evidence="1" id="KW-0812">Transmembrane</keyword>